<gene>
    <name evidence="1" type="ORF">SAMN05216221_2114</name>
</gene>
<reference evidence="2" key="1">
    <citation type="submission" date="2016-10" db="EMBL/GenBank/DDBJ databases">
        <authorList>
            <person name="Varghese N."/>
            <person name="Submissions S."/>
        </authorList>
    </citation>
    <scope>NUCLEOTIDE SEQUENCE [LARGE SCALE GENOMIC DNA]</scope>
    <source>
        <strain evidence="2">KCTC 32247</strain>
    </source>
</reference>
<dbReference type="EMBL" id="LT629751">
    <property type="protein sequence ID" value="SDS57344.1"/>
    <property type="molecule type" value="Genomic_DNA"/>
</dbReference>
<evidence type="ECO:0000313" key="1">
    <source>
        <dbReference type="EMBL" id="SDS57344.1"/>
    </source>
</evidence>
<dbReference type="AlphaFoldDB" id="A0A1H1TB35"/>
<evidence type="ECO:0000313" key="2">
    <source>
        <dbReference type="Proteomes" id="UP000243359"/>
    </source>
</evidence>
<accession>A0A1H1TB35</accession>
<organism evidence="1 2">
    <name type="scientific">Pseudomonas oryzae</name>
    <dbReference type="NCBI Taxonomy" id="1392877"/>
    <lineage>
        <taxon>Bacteria</taxon>
        <taxon>Pseudomonadati</taxon>
        <taxon>Pseudomonadota</taxon>
        <taxon>Gammaproteobacteria</taxon>
        <taxon>Pseudomonadales</taxon>
        <taxon>Pseudomonadaceae</taxon>
        <taxon>Pseudomonas</taxon>
    </lineage>
</organism>
<name>A0A1H1TB35_9PSED</name>
<dbReference type="STRING" id="1392877.SAMN05216221_2114"/>
<sequence>MSKALLAPAAIPLCGAIPLSRAVDRQLELQLACLLGSSGVCLLLAAGQFRAQGRGAEASR</sequence>
<protein>
    <submittedName>
        <fullName evidence="1">Uncharacterized protein</fullName>
    </submittedName>
</protein>
<proteinExistence type="predicted"/>
<keyword evidence="2" id="KW-1185">Reference proteome</keyword>
<dbReference type="Proteomes" id="UP000243359">
    <property type="component" value="Chromosome I"/>
</dbReference>
<dbReference type="RefSeq" id="WP_090348910.1">
    <property type="nucleotide sequence ID" value="NZ_LT629751.1"/>
</dbReference>